<dbReference type="AlphaFoldDB" id="A0A0A9BZ58"/>
<reference evidence="1" key="2">
    <citation type="journal article" date="2015" name="Data Brief">
        <title>Shoot transcriptome of the giant reed, Arundo donax.</title>
        <authorList>
            <person name="Barrero R.A."/>
            <person name="Guerrero F.D."/>
            <person name="Moolhuijzen P."/>
            <person name="Goolsby J.A."/>
            <person name="Tidwell J."/>
            <person name="Bellgard S.E."/>
            <person name="Bellgard M.I."/>
        </authorList>
    </citation>
    <scope>NUCLEOTIDE SEQUENCE</scope>
    <source>
        <tissue evidence="1">Shoot tissue taken approximately 20 cm above the soil surface</tissue>
    </source>
</reference>
<name>A0A0A9BZ58_ARUDO</name>
<reference evidence="1" key="1">
    <citation type="submission" date="2014-09" db="EMBL/GenBank/DDBJ databases">
        <authorList>
            <person name="Magalhaes I.L.F."/>
            <person name="Oliveira U."/>
            <person name="Santos F.R."/>
            <person name="Vidigal T.H.D.A."/>
            <person name="Brescovit A.D."/>
            <person name="Santos A.J."/>
        </authorList>
    </citation>
    <scope>NUCLEOTIDE SEQUENCE</scope>
    <source>
        <tissue evidence="1">Shoot tissue taken approximately 20 cm above the soil surface</tissue>
    </source>
</reference>
<protein>
    <submittedName>
        <fullName evidence="1">Uncharacterized protein</fullName>
    </submittedName>
</protein>
<sequence length="19" mass="2153">MCRKARFSSLLGELHSMSV</sequence>
<proteinExistence type="predicted"/>
<accession>A0A0A9BZ58</accession>
<evidence type="ECO:0000313" key="1">
    <source>
        <dbReference type="EMBL" id="JAD67493.1"/>
    </source>
</evidence>
<dbReference type="EMBL" id="GBRH01230402">
    <property type="protein sequence ID" value="JAD67493.1"/>
    <property type="molecule type" value="Transcribed_RNA"/>
</dbReference>
<organism evidence="1">
    <name type="scientific">Arundo donax</name>
    <name type="common">Giant reed</name>
    <name type="synonym">Donax arundinaceus</name>
    <dbReference type="NCBI Taxonomy" id="35708"/>
    <lineage>
        <taxon>Eukaryota</taxon>
        <taxon>Viridiplantae</taxon>
        <taxon>Streptophyta</taxon>
        <taxon>Embryophyta</taxon>
        <taxon>Tracheophyta</taxon>
        <taxon>Spermatophyta</taxon>
        <taxon>Magnoliopsida</taxon>
        <taxon>Liliopsida</taxon>
        <taxon>Poales</taxon>
        <taxon>Poaceae</taxon>
        <taxon>PACMAD clade</taxon>
        <taxon>Arundinoideae</taxon>
        <taxon>Arundineae</taxon>
        <taxon>Arundo</taxon>
    </lineage>
</organism>